<evidence type="ECO:0000256" key="4">
    <source>
        <dbReference type="ARBA" id="ARBA00022679"/>
    </source>
</evidence>
<proteinExistence type="inferred from homology"/>
<keyword evidence="11" id="KW-0997">Cell inner membrane</keyword>
<comment type="caution">
    <text evidence="12">The sequence shown here is derived from an EMBL/GenBank/DDBJ whole genome shotgun (WGS) entry which is preliminary data.</text>
</comment>
<gene>
    <name evidence="11" type="primary">mrdB</name>
    <name evidence="11" type="synonym">rodA</name>
    <name evidence="12" type="ORF">A2150_05600</name>
</gene>
<keyword evidence="9 11" id="KW-0472">Membrane</keyword>
<keyword evidence="10 11" id="KW-0961">Cell wall biogenesis/degradation</keyword>
<dbReference type="GO" id="GO:0051301">
    <property type="term" value="P:cell division"/>
    <property type="evidence" value="ECO:0007669"/>
    <property type="project" value="InterPro"/>
</dbReference>
<evidence type="ECO:0000256" key="8">
    <source>
        <dbReference type="ARBA" id="ARBA00022989"/>
    </source>
</evidence>
<organism evidence="12 13">
    <name type="scientific">Candidatus Muproteobacteria bacterium RBG_16_64_11</name>
    <dbReference type="NCBI Taxonomy" id="1817758"/>
    <lineage>
        <taxon>Bacteria</taxon>
        <taxon>Pseudomonadati</taxon>
        <taxon>Pseudomonadota</taxon>
        <taxon>Candidatus Muproteobacteria</taxon>
    </lineage>
</organism>
<dbReference type="GO" id="GO:0008955">
    <property type="term" value="F:peptidoglycan glycosyltransferase activity"/>
    <property type="evidence" value="ECO:0007669"/>
    <property type="project" value="UniProtKB-UniRule"/>
</dbReference>
<comment type="pathway">
    <text evidence="11">Cell wall biogenesis; peptidoglycan biosynthesis.</text>
</comment>
<name>A0A1F6THW1_9PROT</name>
<evidence type="ECO:0000256" key="3">
    <source>
        <dbReference type="ARBA" id="ARBA00022676"/>
    </source>
</evidence>
<dbReference type="HAMAP" id="MF_02079">
    <property type="entry name" value="PGT_RodA"/>
    <property type="match status" value="1"/>
</dbReference>
<feature type="transmembrane region" description="Helical" evidence="11">
    <location>
        <begin position="132"/>
        <end position="150"/>
    </location>
</feature>
<sequence>MNLFGVYRMRIDRPLFFALLIPAGLSLLILYSATGQNLDVVIRHALRLAAGFGLMLAIAQIRPETLARWTPYIFGLGVLLLVAVLGIGSVSKGAQRWLNLGVVRIQPSEIMKLAVPMMLGWYFARSSVPPRLSQLAVAALVILIPALLVAKQPDLGTAVLIVGAGGLILFLAGMGWRIMAVIAGLAGAAMPVLWTYLHDYQRKRIFTLLDPTSDPLGAGYHTIQSMIAIGSGGFFGKGWLNSTQAHLEYLPESSTDFVFAVFAEEFGLLGIAILLSVYLYIVGRGLMIAFFAQDTYARLLAGGLALSFFLYFFINVGMVSGILPVVGVPLPLISYGGTSVVTLMAAFGMLMSIHTHRKIVST</sequence>
<dbReference type="GO" id="GO:0071555">
    <property type="term" value="P:cell wall organization"/>
    <property type="evidence" value="ECO:0007669"/>
    <property type="project" value="UniProtKB-KW"/>
</dbReference>
<evidence type="ECO:0000256" key="10">
    <source>
        <dbReference type="ARBA" id="ARBA00023316"/>
    </source>
</evidence>
<dbReference type="InterPro" id="IPR018365">
    <property type="entry name" value="Cell_cycle_FtsW-rel_CS"/>
</dbReference>
<dbReference type="Pfam" id="PF01098">
    <property type="entry name" value="FTSW_RODA_SPOVE"/>
    <property type="match status" value="1"/>
</dbReference>
<dbReference type="EC" id="2.4.99.28" evidence="11"/>
<dbReference type="GO" id="GO:0015648">
    <property type="term" value="F:lipid-linked peptidoglycan transporter activity"/>
    <property type="evidence" value="ECO:0007669"/>
    <property type="project" value="TreeGrafter"/>
</dbReference>
<dbReference type="InterPro" id="IPR001182">
    <property type="entry name" value="FtsW/RodA"/>
</dbReference>
<feature type="transmembrane region" description="Helical" evidence="11">
    <location>
        <begin position="178"/>
        <end position="197"/>
    </location>
</feature>
<evidence type="ECO:0000256" key="7">
    <source>
        <dbReference type="ARBA" id="ARBA00022984"/>
    </source>
</evidence>
<feature type="transmembrane region" description="Helical" evidence="11">
    <location>
        <begin position="332"/>
        <end position="353"/>
    </location>
</feature>
<comment type="function">
    <text evidence="11">Peptidoglycan polymerase that is essential for cell wall elongation.</text>
</comment>
<dbReference type="PANTHER" id="PTHR30474:SF1">
    <property type="entry name" value="PEPTIDOGLYCAN GLYCOSYLTRANSFERASE MRDB"/>
    <property type="match status" value="1"/>
</dbReference>
<evidence type="ECO:0000256" key="6">
    <source>
        <dbReference type="ARBA" id="ARBA00022960"/>
    </source>
</evidence>
<reference evidence="12 13" key="1">
    <citation type="journal article" date="2016" name="Nat. Commun.">
        <title>Thousands of microbial genomes shed light on interconnected biogeochemical processes in an aquifer system.</title>
        <authorList>
            <person name="Anantharaman K."/>
            <person name="Brown C.T."/>
            <person name="Hug L.A."/>
            <person name="Sharon I."/>
            <person name="Castelle C.J."/>
            <person name="Probst A.J."/>
            <person name="Thomas B.C."/>
            <person name="Singh A."/>
            <person name="Wilkins M.J."/>
            <person name="Karaoz U."/>
            <person name="Brodie E.L."/>
            <person name="Williams K.H."/>
            <person name="Hubbard S.S."/>
            <person name="Banfield J.F."/>
        </authorList>
    </citation>
    <scope>NUCLEOTIDE SEQUENCE [LARGE SCALE GENOMIC DNA]</scope>
</reference>
<dbReference type="PANTHER" id="PTHR30474">
    <property type="entry name" value="CELL CYCLE PROTEIN"/>
    <property type="match status" value="1"/>
</dbReference>
<dbReference type="Proteomes" id="UP000177925">
    <property type="component" value="Unassembled WGS sequence"/>
</dbReference>
<evidence type="ECO:0000256" key="5">
    <source>
        <dbReference type="ARBA" id="ARBA00022692"/>
    </source>
</evidence>
<keyword evidence="3 11" id="KW-0328">Glycosyltransferase</keyword>
<feature type="transmembrane region" description="Helical" evidence="11">
    <location>
        <begin position="15"/>
        <end position="33"/>
    </location>
</feature>
<comment type="catalytic activity">
    <reaction evidence="11">
        <text>[GlcNAc-(1-&gt;4)-Mur2Ac(oyl-L-Ala-gamma-D-Glu-L-Lys-D-Ala-D-Ala)](n)-di-trans,octa-cis-undecaprenyl diphosphate + beta-D-GlcNAc-(1-&gt;4)-Mur2Ac(oyl-L-Ala-gamma-D-Glu-L-Lys-D-Ala-D-Ala)-di-trans,octa-cis-undecaprenyl diphosphate = [GlcNAc-(1-&gt;4)-Mur2Ac(oyl-L-Ala-gamma-D-Glu-L-Lys-D-Ala-D-Ala)](n+1)-di-trans,octa-cis-undecaprenyl diphosphate + di-trans,octa-cis-undecaprenyl diphosphate + H(+)</text>
        <dbReference type="Rhea" id="RHEA:23708"/>
        <dbReference type="Rhea" id="RHEA-COMP:9602"/>
        <dbReference type="Rhea" id="RHEA-COMP:9603"/>
        <dbReference type="ChEBI" id="CHEBI:15378"/>
        <dbReference type="ChEBI" id="CHEBI:58405"/>
        <dbReference type="ChEBI" id="CHEBI:60033"/>
        <dbReference type="ChEBI" id="CHEBI:78435"/>
        <dbReference type="EC" id="2.4.99.28"/>
    </reaction>
</comment>
<feature type="transmembrane region" description="Helical" evidence="11">
    <location>
        <begin position="303"/>
        <end position="326"/>
    </location>
</feature>
<feature type="transmembrane region" description="Helical" evidence="11">
    <location>
        <begin position="45"/>
        <end position="63"/>
    </location>
</feature>
<evidence type="ECO:0000313" key="12">
    <source>
        <dbReference type="EMBL" id="OGI44678.1"/>
    </source>
</evidence>
<dbReference type="GO" id="GO:0008360">
    <property type="term" value="P:regulation of cell shape"/>
    <property type="evidence" value="ECO:0007669"/>
    <property type="project" value="UniProtKB-KW"/>
</dbReference>
<dbReference type="GO" id="GO:0009252">
    <property type="term" value="P:peptidoglycan biosynthetic process"/>
    <property type="evidence" value="ECO:0007669"/>
    <property type="project" value="UniProtKB-UniRule"/>
</dbReference>
<feature type="transmembrane region" description="Helical" evidence="11">
    <location>
        <begin position="257"/>
        <end position="282"/>
    </location>
</feature>
<dbReference type="InterPro" id="IPR011923">
    <property type="entry name" value="RodA/MrdB"/>
</dbReference>
<keyword evidence="2 11" id="KW-1003">Cell membrane</keyword>
<evidence type="ECO:0000256" key="2">
    <source>
        <dbReference type="ARBA" id="ARBA00022475"/>
    </source>
</evidence>
<accession>A0A1F6THW1</accession>
<dbReference type="EMBL" id="MFSS01000015">
    <property type="protein sequence ID" value="OGI44678.1"/>
    <property type="molecule type" value="Genomic_DNA"/>
</dbReference>
<evidence type="ECO:0000256" key="9">
    <source>
        <dbReference type="ARBA" id="ARBA00023136"/>
    </source>
</evidence>
<keyword evidence="4 11" id="KW-0808">Transferase</keyword>
<evidence type="ECO:0000256" key="1">
    <source>
        <dbReference type="ARBA" id="ARBA00004141"/>
    </source>
</evidence>
<protein>
    <recommendedName>
        <fullName evidence="11">Peptidoglycan glycosyltransferase MrdB</fullName>
        <shortName evidence="11">PGT</shortName>
        <ecNumber evidence="11">2.4.99.28</ecNumber>
    </recommendedName>
    <alternativeName>
        <fullName evidence="11">Cell elongation protein RodA</fullName>
    </alternativeName>
    <alternativeName>
        <fullName evidence="11">Cell wall polymerase</fullName>
    </alternativeName>
    <alternativeName>
        <fullName evidence="11">Peptidoglycan polymerase</fullName>
        <shortName evidence="11">PG polymerase</shortName>
    </alternativeName>
</protein>
<dbReference type="GO" id="GO:0005886">
    <property type="term" value="C:plasma membrane"/>
    <property type="evidence" value="ECO:0007669"/>
    <property type="project" value="UniProtKB-SubCell"/>
</dbReference>
<keyword evidence="6 11" id="KW-0133">Cell shape</keyword>
<dbReference type="PROSITE" id="PS00428">
    <property type="entry name" value="FTSW_RODA_SPOVE"/>
    <property type="match status" value="1"/>
</dbReference>
<keyword evidence="5 11" id="KW-0812">Transmembrane</keyword>
<keyword evidence="7 11" id="KW-0573">Peptidoglycan synthesis</keyword>
<feature type="transmembrane region" description="Helical" evidence="11">
    <location>
        <begin position="155"/>
        <end position="172"/>
    </location>
</feature>
<dbReference type="GO" id="GO:0032153">
    <property type="term" value="C:cell division site"/>
    <property type="evidence" value="ECO:0007669"/>
    <property type="project" value="TreeGrafter"/>
</dbReference>
<dbReference type="UniPathway" id="UPA00219"/>
<evidence type="ECO:0000256" key="11">
    <source>
        <dbReference type="HAMAP-Rule" id="MF_02079"/>
    </source>
</evidence>
<dbReference type="NCBIfam" id="TIGR02210">
    <property type="entry name" value="rodA_shape"/>
    <property type="match status" value="1"/>
</dbReference>
<feature type="transmembrane region" description="Helical" evidence="11">
    <location>
        <begin position="69"/>
        <end position="90"/>
    </location>
</feature>
<comment type="similarity">
    <text evidence="11">Belongs to the SEDS family. MrdB/RodA subfamily.</text>
</comment>
<evidence type="ECO:0000313" key="13">
    <source>
        <dbReference type="Proteomes" id="UP000177925"/>
    </source>
</evidence>
<dbReference type="STRING" id="1817758.A2150_05600"/>
<dbReference type="AlphaFoldDB" id="A0A1F6THW1"/>
<keyword evidence="8 11" id="KW-1133">Transmembrane helix</keyword>
<feature type="transmembrane region" description="Helical" evidence="11">
    <location>
        <begin position="218"/>
        <end position="237"/>
    </location>
</feature>
<comment type="subcellular location">
    <subcellularLocation>
        <location evidence="11">Cell inner membrane</location>
        <topology evidence="11">Multi-pass membrane protein</topology>
    </subcellularLocation>
    <subcellularLocation>
        <location evidence="1">Membrane</location>
        <topology evidence="1">Multi-pass membrane protein</topology>
    </subcellularLocation>
</comment>